<protein>
    <submittedName>
        <fullName evidence="1">Reverse transcriptase domain-containing protein</fullName>
    </submittedName>
</protein>
<reference evidence="2" key="1">
    <citation type="submission" date="2024-07" db="EMBL/GenBank/DDBJ databases">
        <title>Two chromosome-level genome assemblies of Korean endemic species Abeliophyllum distichum and Forsythia ovata (Oleaceae).</title>
        <authorList>
            <person name="Jang H."/>
        </authorList>
    </citation>
    <scope>NUCLEOTIDE SEQUENCE [LARGE SCALE GENOMIC DNA]</scope>
</reference>
<gene>
    <name evidence="1" type="ORF">Adt_06913</name>
</gene>
<organism evidence="1 2">
    <name type="scientific">Abeliophyllum distichum</name>
    <dbReference type="NCBI Taxonomy" id="126358"/>
    <lineage>
        <taxon>Eukaryota</taxon>
        <taxon>Viridiplantae</taxon>
        <taxon>Streptophyta</taxon>
        <taxon>Embryophyta</taxon>
        <taxon>Tracheophyta</taxon>
        <taxon>Spermatophyta</taxon>
        <taxon>Magnoliopsida</taxon>
        <taxon>eudicotyledons</taxon>
        <taxon>Gunneridae</taxon>
        <taxon>Pentapetalae</taxon>
        <taxon>asterids</taxon>
        <taxon>lamiids</taxon>
        <taxon>Lamiales</taxon>
        <taxon>Oleaceae</taxon>
        <taxon>Forsythieae</taxon>
        <taxon>Abeliophyllum</taxon>
    </lineage>
</organism>
<dbReference type="AlphaFoldDB" id="A0ABD1V891"/>
<keyword evidence="1" id="KW-0548">Nucleotidyltransferase</keyword>
<keyword evidence="1" id="KW-0808">Transferase</keyword>
<comment type="caution">
    <text evidence="1">The sequence shown here is derived from an EMBL/GenBank/DDBJ whole genome shotgun (WGS) entry which is preliminary data.</text>
</comment>
<keyword evidence="2" id="KW-1185">Reference proteome</keyword>
<evidence type="ECO:0000313" key="2">
    <source>
        <dbReference type="Proteomes" id="UP001604336"/>
    </source>
</evidence>
<dbReference type="Proteomes" id="UP001604336">
    <property type="component" value="Unassembled WGS sequence"/>
</dbReference>
<sequence>MPSSWMMKFTMLSKELDRQRYQAPMHSRLCSSKHIGSWLVHRSVQGKVIPSRLRKSCPLPPNLFLLCVEAFTTLIQTAKQDNRIMGLKCSRRRPRKINLAKSAITFTPNMQVANTGKSQAVLGLGDARPHDMYLGPPTVVGRNQRQTFADINEKIWDRIKGWRQGLFLCGRTFVHVGQAQTTPLEAKKARLLFAEFRDVLLLEMHKSDGGNHVCSKDCSGQILPEDAKAIDLRERLLCAKNNALQISIAKYDALRVVQGLNLDFSLAANASILDDIEALLSDVGCGSYQYVPRNGKRVAQALASLATLVSGDPLG</sequence>
<keyword evidence="1" id="KW-0695">RNA-directed DNA polymerase</keyword>
<accession>A0ABD1V891</accession>
<proteinExistence type="predicted"/>
<evidence type="ECO:0000313" key="1">
    <source>
        <dbReference type="EMBL" id="KAL2533562.1"/>
    </source>
</evidence>
<dbReference type="EMBL" id="JBFOLK010000002">
    <property type="protein sequence ID" value="KAL2533562.1"/>
    <property type="molecule type" value="Genomic_DNA"/>
</dbReference>
<dbReference type="GO" id="GO:0003964">
    <property type="term" value="F:RNA-directed DNA polymerase activity"/>
    <property type="evidence" value="ECO:0007669"/>
    <property type="project" value="UniProtKB-KW"/>
</dbReference>
<name>A0ABD1V891_9LAMI</name>